<dbReference type="PANTHER" id="PTHR32385">
    <property type="entry name" value="MANNOSYL PHOSPHORYLINOSITOL CERAMIDE SYNTHASE"/>
    <property type="match status" value="1"/>
</dbReference>
<dbReference type="Pfam" id="PF04488">
    <property type="entry name" value="Gly_transf_sug"/>
    <property type="match status" value="1"/>
</dbReference>
<dbReference type="PANTHER" id="PTHR32385:SF15">
    <property type="entry name" value="INOSITOL PHOSPHOCERAMIDE MANNOSYLTRANSFERASE 1"/>
    <property type="match status" value="1"/>
</dbReference>
<evidence type="ECO:0000256" key="1">
    <source>
        <dbReference type="ARBA" id="ARBA00022679"/>
    </source>
</evidence>
<dbReference type="SMART" id="SM00364">
    <property type="entry name" value="LRR_BAC"/>
    <property type="match status" value="3"/>
</dbReference>
<organism evidence="2">
    <name type="scientific">Acerihabitans sp. KWT182</name>
    <dbReference type="NCBI Taxonomy" id="3157919"/>
    <lineage>
        <taxon>Bacteria</taxon>
        <taxon>Pseudomonadati</taxon>
        <taxon>Pseudomonadota</taxon>
        <taxon>Gammaproteobacteria</taxon>
        <taxon>Enterobacterales</taxon>
        <taxon>Pectobacteriaceae</taxon>
        <taxon>Acerihabitans</taxon>
    </lineage>
</organism>
<dbReference type="GO" id="GO:0051999">
    <property type="term" value="P:mannosyl-inositol phosphorylceramide biosynthetic process"/>
    <property type="evidence" value="ECO:0007669"/>
    <property type="project" value="TreeGrafter"/>
</dbReference>
<dbReference type="SUPFAM" id="SSF53448">
    <property type="entry name" value="Nucleotide-diphospho-sugar transferases"/>
    <property type="match status" value="1"/>
</dbReference>
<dbReference type="AlphaFoldDB" id="A0AAU7Q5E9"/>
<proteinExistence type="predicted"/>
<keyword evidence="1" id="KW-0808">Transferase</keyword>
<name>A0AAU7Q5E9_9GAMM</name>
<accession>A0AAU7Q5E9</accession>
<dbReference type="InterPro" id="IPR051706">
    <property type="entry name" value="Glycosyltransferase_domain"/>
</dbReference>
<sequence length="425" mass="48193">MDLREIPIVPHGIKELNLSGNALITLPAIHHGVKKLDVSHNQLEHLGVMPSTLEELDLTDNMFRELPFIGHPLRKLECKDNLLQHRIPKILHYIWLGKSPLPAFAVCNIINSAVKNPDYEVKVWVENTAKIRSQLINAGYSSALISRVKFIEPNLPPIIQSVISREGDHTQFANYAAASDVFRLYLLFREGGVYLDVDVAIKNPLGEIKSQSYVKEPMSDFLISLEYEYVDGRNIVTYGNAVMAAAKNSASASELLFEALSPYLATDNRMSLGILNNSNFIGDFSNQVLDVGFKLEKTNPHSRAFGPNMFDKIYDYDDVIWDLKKTNSLFRINLTTMLTGPKLLYRYFMSKGIKIGLSNHIRADANDFSNLNLPLSTITMRNSDIFGKLIKTKKGYVWNEKTDAKGRWVHLNNLKKREFRGLTKY</sequence>
<gene>
    <name evidence="2" type="ORF">ABK905_15550</name>
</gene>
<dbReference type="GO" id="GO:0016020">
    <property type="term" value="C:membrane"/>
    <property type="evidence" value="ECO:0007669"/>
    <property type="project" value="GOC"/>
</dbReference>
<reference evidence="2" key="1">
    <citation type="submission" date="2024-06" db="EMBL/GenBank/DDBJ databases">
        <authorList>
            <person name="Coelho C."/>
            <person name="Bento M."/>
            <person name="Garcia E."/>
            <person name="Camelo A."/>
            <person name="Brandao I."/>
            <person name="Espirito Santo C."/>
            <person name="Trovao J."/>
            <person name="Verissimo A."/>
            <person name="Costa J."/>
            <person name="Tiago I."/>
        </authorList>
    </citation>
    <scope>NUCLEOTIDE SEQUENCE</scope>
    <source>
        <strain evidence="2">KWT182</strain>
    </source>
</reference>
<protein>
    <submittedName>
        <fullName evidence="2">Glycosyltransferase</fullName>
    </submittedName>
</protein>
<dbReference type="InterPro" id="IPR007577">
    <property type="entry name" value="GlycoTrfase_DXD_sugar-bd_CS"/>
</dbReference>
<dbReference type="InterPro" id="IPR029044">
    <property type="entry name" value="Nucleotide-diphossugar_trans"/>
</dbReference>
<dbReference type="GO" id="GO:0000030">
    <property type="term" value="F:mannosyltransferase activity"/>
    <property type="evidence" value="ECO:0007669"/>
    <property type="project" value="TreeGrafter"/>
</dbReference>
<evidence type="ECO:0000313" key="2">
    <source>
        <dbReference type="EMBL" id="XBS68216.1"/>
    </source>
</evidence>
<dbReference type="EMBL" id="CP157947">
    <property type="protein sequence ID" value="XBS68216.1"/>
    <property type="molecule type" value="Genomic_DNA"/>
</dbReference>
<dbReference type="Gene3D" id="3.90.550.20">
    <property type="match status" value="1"/>
</dbReference>